<feature type="transmembrane region" description="Helical" evidence="1">
    <location>
        <begin position="317"/>
        <end position="336"/>
    </location>
</feature>
<feature type="transmembrane region" description="Helical" evidence="1">
    <location>
        <begin position="218"/>
        <end position="236"/>
    </location>
</feature>
<keyword evidence="3" id="KW-0808">Transferase</keyword>
<keyword evidence="1" id="KW-1133">Transmembrane helix</keyword>
<evidence type="ECO:0000313" key="4">
    <source>
        <dbReference type="Proteomes" id="UP000183915"/>
    </source>
</evidence>
<organism evidence="3 4">
    <name type="scientific">Pseudomonas kilonensis</name>
    <dbReference type="NCBI Taxonomy" id="132476"/>
    <lineage>
        <taxon>Bacteria</taxon>
        <taxon>Pseudomonadati</taxon>
        <taxon>Pseudomonadota</taxon>
        <taxon>Gammaproteobacteria</taxon>
        <taxon>Pseudomonadales</taxon>
        <taxon>Pseudomonadaceae</taxon>
        <taxon>Pseudomonas</taxon>
    </lineage>
</organism>
<feature type="domain" description="Acyltransferase 3" evidence="2">
    <location>
        <begin position="5"/>
        <end position="335"/>
    </location>
</feature>
<evidence type="ECO:0000256" key="1">
    <source>
        <dbReference type="SAM" id="Phobius"/>
    </source>
</evidence>
<feature type="transmembrane region" description="Helical" evidence="1">
    <location>
        <begin position="189"/>
        <end position="206"/>
    </location>
</feature>
<feature type="transmembrane region" description="Helical" evidence="1">
    <location>
        <begin position="12"/>
        <end position="28"/>
    </location>
</feature>
<dbReference type="InterPro" id="IPR002656">
    <property type="entry name" value="Acyl_transf_3_dom"/>
</dbReference>
<dbReference type="EMBL" id="FNTT01000002">
    <property type="protein sequence ID" value="SEE40362.1"/>
    <property type="molecule type" value="Genomic_DNA"/>
</dbReference>
<dbReference type="GO" id="GO:0016746">
    <property type="term" value="F:acyltransferase activity"/>
    <property type="evidence" value="ECO:0007669"/>
    <property type="project" value="UniProtKB-KW"/>
</dbReference>
<feature type="transmembrane region" description="Helical" evidence="1">
    <location>
        <begin position="40"/>
        <end position="60"/>
    </location>
</feature>
<evidence type="ECO:0000313" key="3">
    <source>
        <dbReference type="EMBL" id="SEE40362.1"/>
    </source>
</evidence>
<name>A0ABY0Z7G4_9PSED</name>
<keyword evidence="1" id="KW-0812">Transmembrane</keyword>
<evidence type="ECO:0000259" key="2">
    <source>
        <dbReference type="Pfam" id="PF01757"/>
    </source>
</evidence>
<feature type="transmembrane region" description="Helical" evidence="1">
    <location>
        <begin position="248"/>
        <end position="268"/>
    </location>
</feature>
<accession>A0ABY0Z7G4</accession>
<dbReference type="RefSeq" id="WP_074849598.1">
    <property type="nucleotide sequence ID" value="NZ_FNTT01000002.1"/>
</dbReference>
<dbReference type="InterPro" id="IPR050879">
    <property type="entry name" value="Acyltransferase_3"/>
</dbReference>
<feature type="transmembrane region" description="Helical" evidence="1">
    <location>
        <begin position="280"/>
        <end position="297"/>
    </location>
</feature>
<dbReference type="PANTHER" id="PTHR23028">
    <property type="entry name" value="ACETYLTRANSFERASE"/>
    <property type="match status" value="1"/>
</dbReference>
<dbReference type="Pfam" id="PF01757">
    <property type="entry name" value="Acyl_transf_3"/>
    <property type="match status" value="1"/>
</dbReference>
<keyword evidence="1" id="KW-0472">Membrane</keyword>
<feature type="transmembrane region" description="Helical" evidence="1">
    <location>
        <begin position="81"/>
        <end position="98"/>
    </location>
</feature>
<keyword evidence="4" id="KW-1185">Reference proteome</keyword>
<gene>
    <name evidence="3" type="ORF">SAMN04490188_3705</name>
</gene>
<keyword evidence="3" id="KW-0012">Acyltransferase</keyword>
<sequence length="367" mass="42111">MHRINSIDYMRGLLALCVMVYHFMSWSIGTPDSSTTLGRLGIYTVSTFYIISGISLYLAYSDVKLSRQNLRNYVTKRFFRIAPLYWIATLLTGFYLYLATQSFTINWEKYISNLTLTFGYYHPKNYIPVGGWSIGNEMVFYVLFPFLVAFTKHKWSYLCASLVLGSIYFYFSSYLLTPAQPLAQQWATYINPFNQAFLFAIGVGIGMMRKSHVSANNLYPMTALVFACIAFTYWPVDGNQINIVTGLNRAFFTFTCGIACWSVLNLDIKPQKYITPALKFMGDISYSVYLLHGAAFFYTSKYLLPLIYSSPTPHEKLQFFCIITLPLTIALSYFVYRSIEKPFINLGKHLTNHPKQNHLLARTPTGQ</sequence>
<reference evidence="3 4" key="1">
    <citation type="submission" date="2016-10" db="EMBL/GenBank/DDBJ databases">
        <authorList>
            <person name="Varghese N."/>
            <person name="Submissions S."/>
        </authorList>
    </citation>
    <scope>NUCLEOTIDE SEQUENCE [LARGE SCALE GENOMIC DNA]</scope>
    <source>
        <strain evidence="3 4">BS3780</strain>
    </source>
</reference>
<comment type="caution">
    <text evidence="3">The sequence shown here is derived from an EMBL/GenBank/DDBJ whole genome shotgun (WGS) entry which is preliminary data.</text>
</comment>
<dbReference type="Proteomes" id="UP000183915">
    <property type="component" value="Unassembled WGS sequence"/>
</dbReference>
<feature type="transmembrane region" description="Helical" evidence="1">
    <location>
        <begin position="129"/>
        <end position="150"/>
    </location>
</feature>
<feature type="transmembrane region" description="Helical" evidence="1">
    <location>
        <begin position="157"/>
        <end position="177"/>
    </location>
</feature>
<proteinExistence type="predicted"/>
<protein>
    <submittedName>
        <fullName evidence="3">Peptidoglycan/LPS O-acetylase OafA/YrhL, contains acyltransferase and SGNH-hydrolase domains</fullName>
    </submittedName>
</protein>